<dbReference type="InterPro" id="IPR002466">
    <property type="entry name" value="A_deamin"/>
</dbReference>
<evidence type="ECO:0000313" key="3">
    <source>
        <dbReference type="Proteomes" id="UP000504612"/>
    </source>
</evidence>
<dbReference type="GO" id="GO:0006396">
    <property type="term" value="P:RNA processing"/>
    <property type="evidence" value="ECO:0007669"/>
    <property type="project" value="InterPro"/>
</dbReference>
<dbReference type="PROSITE" id="PS50141">
    <property type="entry name" value="A_DEAMIN_EDITASE"/>
    <property type="match status" value="1"/>
</dbReference>
<dbReference type="AlphaFoldDB" id="A0A6J1VP22"/>
<dbReference type="Proteomes" id="UP000504612">
    <property type="component" value="Unplaced"/>
</dbReference>
<organism evidence="3 4">
    <name type="scientific">Notechis scutatus</name>
    <name type="common">mainland tiger snake</name>
    <dbReference type="NCBI Taxonomy" id="8663"/>
    <lineage>
        <taxon>Eukaryota</taxon>
        <taxon>Metazoa</taxon>
        <taxon>Chordata</taxon>
        <taxon>Craniata</taxon>
        <taxon>Vertebrata</taxon>
        <taxon>Euteleostomi</taxon>
        <taxon>Lepidosauria</taxon>
        <taxon>Squamata</taxon>
        <taxon>Bifurcata</taxon>
        <taxon>Unidentata</taxon>
        <taxon>Episquamata</taxon>
        <taxon>Toxicofera</taxon>
        <taxon>Serpentes</taxon>
        <taxon>Colubroidea</taxon>
        <taxon>Elapidae</taxon>
        <taxon>Hydrophiinae</taxon>
        <taxon>Notechis</taxon>
    </lineage>
</organism>
<dbReference type="CTD" id="161931"/>
<proteinExistence type="predicted"/>
<dbReference type="GO" id="GO:0005737">
    <property type="term" value="C:cytoplasm"/>
    <property type="evidence" value="ECO:0007669"/>
    <property type="project" value="TreeGrafter"/>
</dbReference>
<dbReference type="GO" id="GO:0005730">
    <property type="term" value="C:nucleolus"/>
    <property type="evidence" value="ECO:0007669"/>
    <property type="project" value="TreeGrafter"/>
</dbReference>
<reference evidence="4" key="1">
    <citation type="submission" date="2025-08" db="UniProtKB">
        <authorList>
            <consortium name="RefSeq"/>
        </authorList>
    </citation>
    <scope>IDENTIFICATION</scope>
</reference>
<dbReference type="GeneID" id="113426681"/>
<evidence type="ECO:0000313" key="4">
    <source>
        <dbReference type="RefSeq" id="XP_026544857.1"/>
    </source>
</evidence>
<dbReference type="GO" id="GO:0008251">
    <property type="term" value="F:tRNA-specific adenosine deaminase activity"/>
    <property type="evidence" value="ECO:0007669"/>
    <property type="project" value="TreeGrafter"/>
</dbReference>
<dbReference type="SMART" id="SM00552">
    <property type="entry name" value="ADEAMc"/>
    <property type="match status" value="1"/>
</dbReference>
<feature type="region of interest" description="Disordered" evidence="1">
    <location>
        <begin position="1"/>
        <end position="51"/>
    </location>
</feature>
<dbReference type="GO" id="GO:0006382">
    <property type="term" value="P:adenosine to inosine editing"/>
    <property type="evidence" value="ECO:0007669"/>
    <property type="project" value="TreeGrafter"/>
</dbReference>
<dbReference type="PANTHER" id="PTHR10910:SF106">
    <property type="entry name" value="ADENOSINE DEAMINASE DOMAIN-CONTAINING PROTEIN 2"/>
    <property type="match status" value="1"/>
</dbReference>
<keyword evidence="3" id="KW-1185">Reference proteome</keyword>
<accession>A0A6J1VP22</accession>
<feature type="domain" description="A to I editase" evidence="2">
    <location>
        <begin position="110"/>
        <end position="421"/>
    </location>
</feature>
<dbReference type="GO" id="GO:0003726">
    <property type="term" value="F:double-stranded RNA adenosine deaminase activity"/>
    <property type="evidence" value="ECO:0007669"/>
    <property type="project" value="TreeGrafter"/>
</dbReference>
<dbReference type="GO" id="GO:0003725">
    <property type="term" value="F:double-stranded RNA binding"/>
    <property type="evidence" value="ECO:0007669"/>
    <property type="project" value="TreeGrafter"/>
</dbReference>
<dbReference type="Pfam" id="PF02137">
    <property type="entry name" value="A_deamin"/>
    <property type="match status" value="1"/>
</dbReference>
<name>A0A6J1VP22_9SAUR</name>
<gene>
    <name evidence="4" type="primary">ADAD2</name>
</gene>
<sequence length="429" mass="47823">MEGANCPEASLVARPFWRGQSPPPWKEEEGQQQQQHQPCARGNPGLPQEAAERESFHQERCAVITKVVCDKLLAEQPAFQGCLGNVAAFVLEQGAADSQGACKETYELVALGAGDVCYEGWMEFDGRKLHDLHGLVVARRALMRYFYKQLLLCCSQDPAAFEQGIFCPVEGGEPLRLKPRCYLHLYLSQMPHGAMKKLHTPLLKSNPSVDLHVNIKGRLKPVSHCSPTMLSTHVYCASGSDKLTRWTVLGVQGALLSHFLHPVYITSIVLADPYHNHDILYWVLNEHLHPGPEDGFPEPYGHKKIYLFEGPPMAPLSSPTECGALSLNWCAGDEMLECVNGAVGKAERDIANPGGGSRPSRLCKAAMLKSFRKVAQEMKREDLMLLSPYHEAKVQATAYQRAKLQLYTHLSVRDLSKWPQKQLVDNFCR</sequence>
<dbReference type="PANTHER" id="PTHR10910">
    <property type="entry name" value="EUKARYOTE SPECIFIC DSRNA BINDING PROTEIN"/>
    <property type="match status" value="1"/>
</dbReference>
<evidence type="ECO:0000256" key="1">
    <source>
        <dbReference type="SAM" id="MobiDB-lite"/>
    </source>
</evidence>
<dbReference type="RefSeq" id="XP_026544857.1">
    <property type="nucleotide sequence ID" value="XM_026689072.1"/>
</dbReference>
<dbReference type="KEGG" id="nss:113426681"/>
<evidence type="ECO:0000259" key="2">
    <source>
        <dbReference type="PROSITE" id="PS50141"/>
    </source>
</evidence>
<protein>
    <submittedName>
        <fullName evidence="4">Adenosine deaminase domain-containing protein 2</fullName>
    </submittedName>
</protein>